<dbReference type="EMBL" id="MU118099">
    <property type="protein sequence ID" value="KAF9645214.1"/>
    <property type="molecule type" value="Genomic_DNA"/>
</dbReference>
<protein>
    <submittedName>
        <fullName evidence="1">Uncharacterized protein</fullName>
    </submittedName>
</protein>
<keyword evidence="2" id="KW-1185">Reference proteome</keyword>
<evidence type="ECO:0000313" key="2">
    <source>
        <dbReference type="Proteomes" id="UP000886501"/>
    </source>
</evidence>
<name>A0ACB6Z6S6_THEGA</name>
<accession>A0ACB6Z6S6</accession>
<dbReference type="Proteomes" id="UP000886501">
    <property type="component" value="Unassembled WGS sequence"/>
</dbReference>
<gene>
    <name evidence="1" type="ORF">BDM02DRAFT_3120580</name>
</gene>
<comment type="caution">
    <text evidence="1">The sequence shown here is derived from an EMBL/GenBank/DDBJ whole genome shotgun (WGS) entry which is preliminary data.</text>
</comment>
<proteinExistence type="predicted"/>
<reference evidence="1" key="1">
    <citation type="submission" date="2019-10" db="EMBL/GenBank/DDBJ databases">
        <authorList>
            <consortium name="DOE Joint Genome Institute"/>
            <person name="Kuo A."/>
            <person name="Miyauchi S."/>
            <person name="Kiss E."/>
            <person name="Drula E."/>
            <person name="Kohler A."/>
            <person name="Sanchez-Garcia M."/>
            <person name="Andreopoulos B."/>
            <person name="Barry K.W."/>
            <person name="Bonito G."/>
            <person name="Buee M."/>
            <person name="Carver A."/>
            <person name="Chen C."/>
            <person name="Cichocki N."/>
            <person name="Clum A."/>
            <person name="Culley D."/>
            <person name="Crous P.W."/>
            <person name="Fauchery L."/>
            <person name="Girlanda M."/>
            <person name="Hayes R."/>
            <person name="Keri Z."/>
            <person name="Labutti K."/>
            <person name="Lipzen A."/>
            <person name="Lombard V."/>
            <person name="Magnuson J."/>
            <person name="Maillard F."/>
            <person name="Morin E."/>
            <person name="Murat C."/>
            <person name="Nolan M."/>
            <person name="Ohm R."/>
            <person name="Pangilinan J."/>
            <person name="Pereira M."/>
            <person name="Perotto S."/>
            <person name="Peter M."/>
            <person name="Riley R."/>
            <person name="Sitrit Y."/>
            <person name="Stielow B."/>
            <person name="Szollosi G."/>
            <person name="Zifcakova L."/>
            <person name="Stursova M."/>
            <person name="Spatafora J.W."/>
            <person name="Tedersoo L."/>
            <person name="Vaario L.-M."/>
            <person name="Yamada A."/>
            <person name="Yan M."/>
            <person name="Wang P."/>
            <person name="Xu J."/>
            <person name="Bruns T."/>
            <person name="Baldrian P."/>
            <person name="Vilgalys R."/>
            <person name="Henrissat B."/>
            <person name="Grigoriev I.V."/>
            <person name="Hibbett D."/>
            <person name="Nagy L.G."/>
            <person name="Martin F.M."/>
        </authorList>
    </citation>
    <scope>NUCLEOTIDE SEQUENCE</scope>
    <source>
        <strain evidence="1">P2</strain>
    </source>
</reference>
<evidence type="ECO:0000313" key="1">
    <source>
        <dbReference type="EMBL" id="KAF9645214.1"/>
    </source>
</evidence>
<organism evidence="1 2">
    <name type="scientific">Thelephora ganbajun</name>
    <name type="common">Ganba fungus</name>
    <dbReference type="NCBI Taxonomy" id="370292"/>
    <lineage>
        <taxon>Eukaryota</taxon>
        <taxon>Fungi</taxon>
        <taxon>Dikarya</taxon>
        <taxon>Basidiomycota</taxon>
        <taxon>Agaricomycotina</taxon>
        <taxon>Agaricomycetes</taxon>
        <taxon>Thelephorales</taxon>
        <taxon>Thelephoraceae</taxon>
        <taxon>Thelephora</taxon>
    </lineage>
</organism>
<reference evidence="1" key="2">
    <citation type="journal article" date="2020" name="Nat. Commun.">
        <title>Large-scale genome sequencing of mycorrhizal fungi provides insights into the early evolution of symbiotic traits.</title>
        <authorList>
            <person name="Miyauchi S."/>
            <person name="Kiss E."/>
            <person name="Kuo A."/>
            <person name="Drula E."/>
            <person name="Kohler A."/>
            <person name="Sanchez-Garcia M."/>
            <person name="Morin E."/>
            <person name="Andreopoulos B."/>
            <person name="Barry K.W."/>
            <person name="Bonito G."/>
            <person name="Buee M."/>
            <person name="Carver A."/>
            <person name="Chen C."/>
            <person name="Cichocki N."/>
            <person name="Clum A."/>
            <person name="Culley D."/>
            <person name="Crous P.W."/>
            <person name="Fauchery L."/>
            <person name="Girlanda M."/>
            <person name="Hayes R.D."/>
            <person name="Keri Z."/>
            <person name="LaButti K."/>
            <person name="Lipzen A."/>
            <person name="Lombard V."/>
            <person name="Magnuson J."/>
            <person name="Maillard F."/>
            <person name="Murat C."/>
            <person name="Nolan M."/>
            <person name="Ohm R.A."/>
            <person name="Pangilinan J."/>
            <person name="Pereira M.F."/>
            <person name="Perotto S."/>
            <person name="Peter M."/>
            <person name="Pfister S."/>
            <person name="Riley R."/>
            <person name="Sitrit Y."/>
            <person name="Stielow J.B."/>
            <person name="Szollosi G."/>
            <person name="Zifcakova L."/>
            <person name="Stursova M."/>
            <person name="Spatafora J.W."/>
            <person name="Tedersoo L."/>
            <person name="Vaario L.M."/>
            <person name="Yamada A."/>
            <person name="Yan M."/>
            <person name="Wang P."/>
            <person name="Xu J."/>
            <person name="Bruns T."/>
            <person name="Baldrian P."/>
            <person name="Vilgalys R."/>
            <person name="Dunand C."/>
            <person name="Henrissat B."/>
            <person name="Grigoriev I.V."/>
            <person name="Hibbett D."/>
            <person name="Nagy L.G."/>
            <person name="Martin F.M."/>
        </authorList>
    </citation>
    <scope>NUCLEOTIDE SEQUENCE</scope>
    <source>
        <strain evidence="1">P2</strain>
    </source>
</reference>
<sequence length="529" mass="59528">MFTVETTRGYKAESIRPPEILCRILQFAIGKDGVKTLLPFTHVSSQWRRAALGDSSLWTTIYLEHTTTPLLDMVLARAGNRFFTVHVNHRDLDRLAKLWKLVYRIEELHYTTGLRQLVPFLSSLGPAPNLKVLHLRPQPTIGIGEPRPLISLPDIFSAHLPSLRDLALTNTVTWPTGLFRGLTAFECGAFEHYPISPFHVLDVLRESPSIEFVQLIGHCNIPRGFDPPAVALQSLGECILIGQGTTSLIRFMNVPASAHVFLSKPYTDDGTIFPKFEDISAASGLGVLDKVSSVSFSIDDFAVKIRAKNSDEGVLEAEVDELYELSRDPVIFAYFLRSSFECGSTCPGFKTAKELTLNIKRGRIWEPQEATCFTLDFLGCIFNLPDVGGVTLQGLPPLELSSILRHLRGAPKFKLPCPNLKRLHIESSPLPSPRSLLVELDEFLARRKRAGAPFKSVTVKVKCEMLIPTTDHCAFLNSWKGLVKGDVKLEYEQTKVEKLPRCRRRNYEREGDRDYDEEDEWEEGCEVHR</sequence>